<proteinExistence type="inferred from homology"/>
<feature type="transmembrane region" description="Helical" evidence="10">
    <location>
        <begin position="300"/>
        <end position="319"/>
    </location>
</feature>
<feature type="transmembrane region" description="Helical" evidence="10">
    <location>
        <begin position="34"/>
        <end position="57"/>
    </location>
</feature>
<evidence type="ECO:0000313" key="14">
    <source>
        <dbReference type="Proteomes" id="UP000060016"/>
    </source>
</evidence>
<reference evidence="13 14" key="1">
    <citation type="submission" date="2015-08" db="EMBL/GenBank/DDBJ databases">
        <authorList>
            <person name="Babu N.S."/>
            <person name="Beckwith C.J."/>
            <person name="Beseler K.G."/>
            <person name="Brison A."/>
            <person name="Carone J.V."/>
            <person name="Caskin T.P."/>
            <person name="Diamond M."/>
            <person name="Durham M.E."/>
            <person name="Foxe J.M."/>
            <person name="Go M."/>
            <person name="Henderson B.A."/>
            <person name="Jones I.B."/>
            <person name="McGettigan J.A."/>
            <person name="Micheletti S.J."/>
            <person name="Nasrallah M.E."/>
            <person name="Ortiz D."/>
            <person name="Piller C.R."/>
            <person name="Privatt S.R."/>
            <person name="Schneider S.L."/>
            <person name="Sharp S."/>
            <person name="Smith T.C."/>
            <person name="Stanton J.D."/>
            <person name="Ullery H.E."/>
            <person name="Wilson R.J."/>
            <person name="Serrano M.G."/>
            <person name="Buck G."/>
            <person name="Lee V."/>
            <person name="Wang Y."/>
            <person name="Carvalho R."/>
            <person name="Voegtly L."/>
            <person name="Shi R."/>
            <person name="Duckworth R."/>
            <person name="Johnson A."/>
            <person name="Loviza R."/>
            <person name="Walstead R."/>
            <person name="Shah Z."/>
            <person name="Kiflezghi M."/>
            <person name="Wade K."/>
            <person name="Ball S.L."/>
            <person name="Bradley K.W."/>
            <person name="Asai D.J."/>
            <person name="Bowman C.A."/>
            <person name="Russell D.A."/>
            <person name="Pope W.H."/>
            <person name="Jacobs-Sera D."/>
            <person name="Hendrix R.W."/>
            <person name="Hatfull G.F."/>
        </authorList>
    </citation>
    <scope>NUCLEOTIDE SEQUENCE [LARGE SCALE GENOMIC DNA]</scope>
    <source>
        <strain evidence="13 14">PUDD_83A45</strain>
    </source>
</reference>
<dbReference type="GO" id="GO:0034040">
    <property type="term" value="F:ATPase-coupled lipid transmembrane transporter activity"/>
    <property type="evidence" value="ECO:0007669"/>
    <property type="project" value="TreeGrafter"/>
</dbReference>
<dbReference type="PANTHER" id="PTHR24221">
    <property type="entry name" value="ATP-BINDING CASSETTE SUB-FAMILY B"/>
    <property type="match status" value="1"/>
</dbReference>
<dbReference type="Pfam" id="PF00005">
    <property type="entry name" value="ABC_tran"/>
    <property type="match status" value="1"/>
</dbReference>
<dbReference type="InterPro" id="IPR003439">
    <property type="entry name" value="ABC_transporter-like_ATP-bd"/>
</dbReference>
<dbReference type="AlphaFoldDB" id="A0A0K1RAB4"/>
<evidence type="ECO:0000259" key="11">
    <source>
        <dbReference type="PROSITE" id="PS50893"/>
    </source>
</evidence>
<evidence type="ECO:0000256" key="7">
    <source>
        <dbReference type="ARBA" id="ARBA00022989"/>
    </source>
</evidence>
<keyword evidence="8 10" id="KW-0472">Membrane</keyword>
<dbReference type="SUPFAM" id="SSF90123">
    <property type="entry name" value="ABC transporter transmembrane region"/>
    <property type="match status" value="1"/>
</dbReference>
<keyword evidence="2" id="KW-1003">Cell membrane</keyword>
<organism evidence="13 14">
    <name type="scientific">Corynebacterium riegelii</name>
    <dbReference type="NCBI Taxonomy" id="156976"/>
    <lineage>
        <taxon>Bacteria</taxon>
        <taxon>Bacillati</taxon>
        <taxon>Actinomycetota</taxon>
        <taxon>Actinomycetes</taxon>
        <taxon>Mycobacteriales</taxon>
        <taxon>Corynebacteriaceae</taxon>
        <taxon>Corynebacterium</taxon>
    </lineage>
</organism>
<comment type="subcellular location">
    <subcellularLocation>
        <location evidence="1">Cell inner membrane</location>
        <topology evidence="1">Multi-pass membrane protein</topology>
    </subcellularLocation>
</comment>
<evidence type="ECO:0000256" key="9">
    <source>
        <dbReference type="ARBA" id="ARBA00023455"/>
    </source>
</evidence>
<keyword evidence="2" id="KW-0997">Cell inner membrane</keyword>
<evidence type="ECO:0000256" key="2">
    <source>
        <dbReference type="ARBA" id="ARBA00022519"/>
    </source>
</evidence>
<feature type="domain" description="ABC transporter" evidence="11">
    <location>
        <begin position="357"/>
        <end position="595"/>
    </location>
</feature>
<dbReference type="KEGG" id="crie:AK829_03375"/>
<evidence type="ECO:0000256" key="5">
    <source>
        <dbReference type="ARBA" id="ARBA00022840"/>
    </source>
</evidence>
<dbReference type="Proteomes" id="UP000060016">
    <property type="component" value="Chromosome"/>
</dbReference>
<dbReference type="InterPro" id="IPR011527">
    <property type="entry name" value="ABC1_TM_dom"/>
</dbReference>
<evidence type="ECO:0000256" key="3">
    <source>
        <dbReference type="ARBA" id="ARBA00022692"/>
    </source>
</evidence>
<feature type="transmembrane region" description="Helical" evidence="10">
    <location>
        <begin position="149"/>
        <end position="173"/>
    </location>
</feature>
<dbReference type="PATRIC" id="fig|156976.3.peg.665"/>
<keyword evidence="6" id="KW-1278">Translocase</keyword>
<dbReference type="Gene3D" id="1.20.1560.10">
    <property type="entry name" value="ABC transporter type 1, transmembrane domain"/>
    <property type="match status" value="1"/>
</dbReference>
<evidence type="ECO:0000256" key="8">
    <source>
        <dbReference type="ARBA" id="ARBA00023136"/>
    </source>
</evidence>
<evidence type="ECO:0000256" key="4">
    <source>
        <dbReference type="ARBA" id="ARBA00022741"/>
    </source>
</evidence>
<keyword evidence="3 10" id="KW-0812">Transmembrane</keyword>
<dbReference type="InterPro" id="IPR027417">
    <property type="entry name" value="P-loop_NTPase"/>
</dbReference>
<keyword evidence="5 13" id="KW-0067">ATP-binding</keyword>
<gene>
    <name evidence="13" type="ORF">AK829_03375</name>
</gene>
<dbReference type="InterPro" id="IPR003593">
    <property type="entry name" value="AAA+_ATPase"/>
</dbReference>
<name>A0A0K1RAB4_9CORY</name>
<dbReference type="PROSITE" id="PS50929">
    <property type="entry name" value="ABC_TM1F"/>
    <property type="match status" value="1"/>
</dbReference>
<dbReference type="Gene3D" id="3.40.50.300">
    <property type="entry name" value="P-loop containing nucleotide triphosphate hydrolases"/>
    <property type="match status" value="1"/>
</dbReference>
<dbReference type="InterPro" id="IPR036640">
    <property type="entry name" value="ABC1_TM_sf"/>
</dbReference>
<keyword evidence="14" id="KW-1185">Reference proteome</keyword>
<evidence type="ECO:0000313" key="13">
    <source>
        <dbReference type="EMBL" id="AKV58365.1"/>
    </source>
</evidence>
<evidence type="ECO:0000259" key="12">
    <source>
        <dbReference type="PROSITE" id="PS50929"/>
    </source>
</evidence>
<dbReference type="SMART" id="SM00382">
    <property type="entry name" value="AAA"/>
    <property type="match status" value="1"/>
</dbReference>
<dbReference type="PANTHER" id="PTHR24221:SF654">
    <property type="entry name" value="ATP-BINDING CASSETTE SUB-FAMILY B MEMBER 6"/>
    <property type="match status" value="1"/>
</dbReference>
<keyword evidence="4" id="KW-0547">Nucleotide-binding</keyword>
<dbReference type="GO" id="GO:0005524">
    <property type="term" value="F:ATP binding"/>
    <property type="evidence" value="ECO:0007669"/>
    <property type="project" value="UniProtKB-KW"/>
</dbReference>
<dbReference type="GO" id="GO:0016887">
    <property type="term" value="F:ATP hydrolysis activity"/>
    <property type="evidence" value="ECO:0007669"/>
    <property type="project" value="InterPro"/>
</dbReference>
<dbReference type="STRING" id="156976.AK829_03375"/>
<dbReference type="RefSeq" id="WP_052204263.1">
    <property type="nucleotide sequence ID" value="NZ_CP012342.1"/>
</dbReference>
<comment type="similarity">
    <text evidence="9">Belongs to the ABC transporter superfamily. Siderophore-Fe(3+) uptake transporter (SIUT) (TC 3.A.1.21) family.</text>
</comment>
<dbReference type="InterPro" id="IPR039421">
    <property type="entry name" value="Type_1_exporter"/>
</dbReference>
<evidence type="ECO:0000256" key="10">
    <source>
        <dbReference type="SAM" id="Phobius"/>
    </source>
</evidence>
<dbReference type="GO" id="GO:0140359">
    <property type="term" value="F:ABC-type transporter activity"/>
    <property type="evidence" value="ECO:0007669"/>
    <property type="project" value="InterPro"/>
</dbReference>
<feature type="domain" description="ABC transmembrane type-1" evidence="12">
    <location>
        <begin position="36"/>
        <end position="324"/>
    </location>
</feature>
<dbReference type="EMBL" id="CP012342">
    <property type="protein sequence ID" value="AKV58365.1"/>
    <property type="molecule type" value="Genomic_DNA"/>
</dbReference>
<dbReference type="Pfam" id="PF00664">
    <property type="entry name" value="ABC_membrane"/>
    <property type="match status" value="1"/>
</dbReference>
<feature type="transmembrane region" description="Helical" evidence="10">
    <location>
        <begin position="77"/>
        <end position="95"/>
    </location>
</feature>
<dbReference type="PROSITE" id="PS50893">
    <property type="entry name" value="ABC_TRANSPORTER_2"/>
    <property type="match status" value="1"/>
</dbReference>
<keyword evidence="7 10" id="KW-1133">Transmembrane helix</keyword>
<protein>
    <submittedName>
        <fullName evidence="13">ABC transporter ATP-binding protein</fullName>
    </submittedName>
</protein>
<dbReference type="GO" id="GO:0005886">
    <property type="term" value="C:plasma membrane"/>
    <property type="evidence" value="ECO:0007669"/>
    <property type="project" value="UniProtKB-SubCell"/>
</dbReference>
<feature type="transmembrane region" description="Helical" evidence="10">
    <location>
        <begin position="265"/>
        <end position="288"/>
    </location>
</feature>
<sequence length="601" mass="63549">MQREYERTDAVAPATVRETFAYLSQLPNALNRRWWVVLLSVQVLIVSAYALQANLFGRSVDPLTGTPVPILGTGTRAFVVTIALAMACILVDVALRMLSYYIVGSKVARASVDLRRRCLDAVLRAPVPRVMELGTGNVITRMTKDIDEVVRIITAIGSRVLTTVFVFPISFIGLLLIDVRLALILITLILCAYPFAREIIRSIPAASNAVSVAEAKRNAALLDTVRGLPTLRAFGLQNWALGRMRKASWGAVEATMDRAPWFIRLMGLGQVVFAAWLLLTLGVGAWLVAHGSISPGQASAAVFLVIRAEVMVFNALFFVGELQSAATSVGRAVSLATLADGREASALPEDLNAPVDVEVDNVSFAYPGGANVLENLSVTLAAGTTTALVGTSGAGKSTLAALIAGLVEPTAGRIRVGEVDTTQVSDLWTAKNVTLMTQDVHIFAGTLRQDLAMADEDASDADLLDALRRAGLDPESAQFARVFPQGLDTPVGAGAEDLPPETAQQVALARVALASPKVLILDEATAEAGSDDTNALEAAAAAITKGTTALVVAHRLDQAAAADRILVMDAGQIIEDGTHAELLTQRGRYAQLFAAWSGGGH</sequence>
<evidence type="ECO:0000256" key="1">
    <source>
        <dbReference type="ARBA" id="ARBA00004429"/>
    </source>
</evidence>
<dbReference type="SUPFAM" id="SSF52540">
    <property type="entry name" value="P-loop containing nucleoside triphosphate hydrolases"/>
    <property type="match status" value="1"/>
</dbReference>
<accession>A0A0K1RAB4</accession>
<evidence type="ECO:0000256" key="6">
    <source>
        <dbReference type="ARBA" id="ARBA00022967"/>
    </source>
</evidence>
<feature type="transmembrane region" description="Helical" evidence="10">
    <location>
        <begin position="179"/>
        <end position="196"/>
    </location>
</feature>